<evidence type="ECO:0000256" key="1">
    <source>
        <dbReference type="SAM" id="Phobius"/>
    </source>
</evidence>
<evidence type="ECO:0000259" key="2">
    <source>
        <dbReference type="Pfam" id="PF13808"/>
    </source>
</evidence>
<dbReference type="RefSeq" id="WP_006106517.1">
    <property type="nucleotide sequence ID" value="NZ_DS989884.1"/>
</dbReference>
<protein>
    <recommendedName>
        <fullName evidence="2">H repeat-associated protein N-terminal domain-containing protein</fullName>
    </recommendedName>
</protein>
<keyword evidence="1" id="KW-0472">Membrane</keyword>
<proteinExistence type="predicted"/>
<dbReference type="Proteomes" id="UP000003835">
    <property type="component" value="Unassembled WGS sequence"/>
</dbReference>
<keyword evidence="1" id="KW-1133">Transmembrane helix</keyword>
<dbReference type="AlphaFoldDB" id="B4W566"/>
<evidence type="ECO:0000313" key="3">
    <source>
        <dbReference type="EMBL" id="EDX70662.1"/>
    </source>
</evidence>
<dbReference type="STRING" id="118168.MC7420_5290"/>
<dbReference type="Pfam" id="PF13808">
    <property type="entry name" value="DDE_Tnp_1_assoc"/>
    <property type="match status" value="1"/>
</dbReference>
<feature type="transmembrane region" description="Helical" evidence="1">
    <location>
        <begin position="25"/>
        <end position="45"/>
    </location>
</feature>
<keyword evidence="4" id="KW-1185">Reference proteome</keyword>
<feature type="domain" description="H repeat-associated protein N-terminal" evidence="2">
    <location>
        <begin position="7"/>
        <end position="45"/>
    </location>
</feature>
<reference evidence="3 4" key="1">
    <citation type="submission" date="2008-07" db="EMBL/GenBank/DDBJ databases">
        <authorList>
            <person name="Tandeau de Marsac N."/>
            <person name="Ferriera S."/>
            <person name="Johnson J."/>
            <person name="Kravitz S."/>
            <person name="Beeson K."/>
            <person name="Sutton G."/>
            <person name="Rogers Y.-H."/>
            <person name="Friedman R."/>
            <person name="Frazier M."/>
            <person name="Venter J.C."/>
        </authorList>
    </citation>
    <scope>NUCLEOTIDE SEQUENCE [LARGE SCALE GENOMIC DNA]</scope>
    <source>
        <strain evidence="3 4">PCC 7420</strain>
    </source>
</reference>
<sequence>MKVNLLEALTQVPDFRAKRGRRYPLWLLLLLVIMGTLSDCLGYRARLRFLPSAS</sequence>
<keyword evidence="1" id="KW-0812">Transmembrane</keyword>
<dbReference type="EMBL" id="DS989884">
    <property type="protein sequence ID" value="EDX70662.1"/>
    <property type="molecule type" value="Genomic_DNA"/>
</dbReference>
<evidence type="ECO:0000313" key="4">
    <source>
        <dbReference type="Proteomes" id="UP000003835"/>
    </source>
</evidence>
<accession>B4W566</accession>
<dbReference type="HOGENOM" id="CLU_3042320_0_0_3"/>
<dbReference type="eggNOG" id="COG5433">
    <property type="taxonomic scope" value="Bacteria"/>
</dbReference>
<dbReference type="InterPro" id="IPR032806">
    <property type="entry name" value="YbfD_N"/>
</dbReference>
<organism evidence="3 4">
    <name type="scientific">Coleofasciculus chthonoplastes PCC 7420</name>
    <dbReference type="NCBI Taxonomy" id="118168"/>
    <lineage>
        <taxon>Bacteria</taxon>
        <taxon>Bacillati</taxon>
        <taxon>Cyanobacteriota</taxon>
        <taxon>Cyanophyceae</taxon>
        <taxon>Coleofasciculales</taxon>
        <taxon>Coleofasciculaceae</taxon>
        <taxon>Coleofasciculus</taxon>
    </lineage>
</organism>
<gene>
    <name evidence="3" type="ORF">MC7420_5290</name>
</gene>
<name>B4W566_9CYAN</name>